<dbReference type="SUPFAM" id="SSF53067">
    <property type="entry name" value="Actin-like ATPase domain"/>
    <property type="match status" value="1"/>
</dbReference>
<organism evidence="2 3">
    <name type="scientific">Candidatus Abzuiibacterium crystallinum</name>
    <dbReference type="NCBI Taxonomy" id="1974748"/>
    <lineage>
        <taxon>Bacteria</taxon>
        <taxon>Pseudomonadati</taxon>
        <taxon>Candidatus Omnitrophota</taxon>
        <taxon>Candidatus Abzuiibacterium</taxon>
    </lineage>
</organism>
<evidence type="ECO:0000256" key="1">
    <source>
        <dbReference type="ARBA" id="ARBA00006479"/>
    </source>
</evidence>
<evidence type="ECO:0000313" key="2">
    <source>
        <dbReference type="EMBL" id="PIQ87453.1"/>
    </source>
</evidence>
<comment type="caution">
    <text evidence="2">The sequence shown here is derived from an EMBL/GenBank/DDBJ whole genome shotgun (WGS) entry which is preliminary data.</text>
</comment>
<dbReference type="CDD" id="cd24076">
    <property type="entry name" value="ASKHA_ATPase_ROK_BsXylR-like"/>
    <property type="match status" value="1"/>
</dbReference>
<dbReference type="Gene3D" id="3.30.420.40">
    <property type="match status" value="2"/>
</dbReference>
<dbReference type="Pfam" id="PF00480">
    <property type="entry name" value="ROK"/>
    <property type="match status" value="1"/>
</dbReference>
<proteinExistence type="inferred from homology"/>
<dbReference type="Proteomes" id="UP000230859">
    <property type="component" value="Unassembled WGS sequence"/>
</dbReference>
<gene>
    <name evidence="2" type="ORF">COV74_00690</name>
</gene>
<reference evidence="2 3" key="1">
    <citation type="submission" date="2017-09" db="EMBL/GenBank/DDBJ databases">
        <title>Depth-based differentiation of microbial function through sediment-hosted aquifers and enrichment of novel symbionts in the deep terrestrial subsurface.</title>
        <authorList>
            <person name="Probst A.J."/>
            <person name="Ladd B."/>
            <person name="Jarett J.K."/>
            <person name="Geller-Mcgrath D.E."/>
            <person name="Sieber C.M."/>
            <person name="Emerson J.B."/>
            <person name="Anantharaman K."/>
            <person name="Thomas B.C."/>
            <person name="Malmstrom R."/>
            <person name="Stieglmeier M."/>
            <person name="Klingl A."/>
            <person name="Woyke T."/>
            <person name="Ryan C.M."/>
            <person name="Banfield J.F."/>
        </authorList>
    </citation>
    <scope>NUCLEOTIDE SEQUENCE [LARGE SCALE GENOMIC DNA]</scope>
    <source>
        <strain evidence="2">CG11_big_fil_rev_8_21_14_0_20_45_26</strain>
    </source>
</reference>
<sequence length="325" mass="35570">MKTHYLVGIDVGGTKISVVLGTPKGRILFKRVIPTQTGSHTKESIRQIVAAIQESLKRFGITAKNMKGIGIGVPGPVDPKREEIEHSPNLKGWRRVPLKHILKKKFRCPVFIENDANAAALGEKYFGSGRNVKDFAYITVSTGVGCGMIVNHQLVRGVVGSAGEIGHVTVEHPGGRLARGKRGCLEAYASGTAIAKRASQLIRSRKNSRIYMIMKKEGAAKVQGWMVSQAADQHDPFAIQLKREAADYLGIGIGTIINLLNPKLIILGGGVMEHAQPFWKQLKQAVQRESWPYAFKKCKIIKTRLRGRVGDLGAIAVVIERLQSN</sequence>
<dbReference type="PANTHER" id="PTHR18964:SF149">
    <property type="entry name" value="BIFUNCTIONAL UDP-N-ACETYLGLUCOSAMINE 2-EPIMERASE_N-ACETYLMANNOSAMINE KINASE"/>
    <property type="match status" value="1"/>
</dbReference>
<name>A0A2H0LSP1_9BACT</name>
<dbReference type="PROSITE" id="PS01125">
    <property type="entry name" value="ROK"/>
    <property type="match status" value="1"/>
</dbReference>
<evidence type="ECO:0000313" key="3">
    <source>
        <dbReference type="Proteomes" id="UP000230859"/>
    </source>
</evidence>
<protein>
    <submittedName>
        <fullName evidence="2">Transcriptional regulator</fullName>
    </submittedName>
</protein>
<dbReference type="InterPro" id="IPR049874">
    <property type="entry name" value="ROK_cs"/>
</dbReference>
<comment type="similarity">
    <text evidence="1">Belongs to the ROK (NagC/XylR) family.</text>
</comment>
<accession>A0A2H0LSP1</accession>
<dbReference type="InterPro" id="IPR043129">
    <property type="entry name" value="ATPase_NBD"/>
</dbReference>
<dbReference type="InterPro" id="IPR000600">
    <property type="entry name" value="ROK"/>
</dbReference>
<dbReference type="EMBL" id="PCVY01000007">
    <property type="protein sequence ID" value="PIQ87453.1"/>
    <property type="molecule type" value="Genomic_DNA"/>
</dbReference>
<dbReference type="AlphaFoldDB" id="A0A2H0LSP1"/>
<dbReference type="PANTHER" id="PTHR18964">
    <property type="entry name" value="ROK (REPRESSOR, ORF, KINASE) FAMILY"/>
    <property type="match status" value="1"/>
</dbReference>